<evidence type="ECO:0000256" key="1">
    <source>
        <dbReference type="ARBA" id="ARBA00004141"/>
    </source>
</evidence>
<evidence type="ECO:0000256" key="4">
    <source>
        <dbReference type="ARBA" id="ARBA00023136"/>
    </source>
</evidence>
<sequence>MTLLLVIIALALGLITYNNPKNGLLVLVASLPAYLLRTELLGVPTTLLELMGLVFLLAWLLRVRKLPFRDLNNFFGLSLLLIVAAATLSVFVAPNVMAALGVWKAFFIEPILLMLVIREMIFTKQVRVKELFLALGVSALVISLVGVIQWITGMGIPVPWDIERRITSLFDYPNAVGLFLGPIIVIGTLSVVITKGWERIFWISASTLSLIAVIAAQSEAALVALVATFIIAGLTHKKTRIASLAATTILILITTLTPALFQKLTLHDYSGEVRRSQWTETAELLKNHWLLGAGLSGYPTALAPYHEATEYEIFQYPHNILLNIWVELGLLGVVAFGLLGFILIQTARQKPSRAQIIALFVLLEMTIHGLVDVPYFKNDLSLLTWLMIAITLSTYARPKTR</sequence>
<dbReference type="AlphaFoldDB" id="A0A2M7XCZ6"/>
<feature type="transmembrane region" description="Helical" evidence="5">
    <location>
        <begin position="356"/>
        <end position="376"/>
    </location>
</feature>
<dbReference type="Pfam" id="PF04932">
    <property type="entry name" value="Wzy_C"/>
    <property type="match status" value="1"/>
</dbReference>
<protein>
    <recommendedName>
        <fullName evidence="6">O-antigen ligase-related domain-containing protein</fullName>
    </recommendedName>
</protein>
<feature type="transmembrane region" description="Helical" evidence="5">
    <location>
        <begin position="98"/>
        <end position="118"/>
    </location>
</feature>
<dbReference type="InterPro" id="IPR007016">
    <property type="entry name" value="O-antigen_ligase-rel_domated"/>
</dbReference>
<feature type="transmembrane region" description="Helical" evidence="5">
    <location>
        <begin position="73"/>
        <end position="92"/>
    </location>
</feature>
<keyword evidence="4 5" id="KW-0472">Membrane</keyword>
<evidence type="ECO:0000259" key="6">
    <source>
        <dbReference type="Pfam" id="PF04932"/>
    </source>
</evidence>
<evidence type="ECO:0000256" key="5">
    <source>
        <dbReference type="SAM" id="Phobius"/>
    </source>
</evidence>
<feature type="transmembrane region" description="Helical" evidence="5">
    <location>
        <begin position="324"/>
        <end position="344"/>
    </location>
</feature>
<feature type="transmembrane region" description="Helical" evidence="5">
    <location>
        <begin position="382"/>
        <end position="398"/>
    </location>
</feature>
<feature type="transmembrane region" description="Helical" evidence="5">
    <location>
        <begin position="221"/>
        <end position="236"/>
    </location>
</feature>
<accession>A0A2M7XCZ6</accession>
<evidence type="ECO:0000256" key="3">
    <source>
        <dbReference type="ARBA" id="ARBA00022989"/>
    </source>
</evidence>
<feature type="domain" description="O-antigen ligase-related" evidence="6">
    <location>
        <begin position="207"/>
        <end position="336"/>
    </location>
</feature>
<dbReference type="PANTHER" id="PTHR37422">
    <property type="entry name" value="TEICHURONIC ACID BIOSYNTHESIS PROTEIN TUAE"/>
    <property type="match status" value="1"/>
</dbReference>
<dbReference type="GO" id="GO:0016020">
    <property type="term" value="C:membrane"/>
    <property type="evidence" value="ECO:0007669"/>
    <property type="project" value="UniProtKB-SubCell"/>
</dbReference>
<dbReference type="InterPro" id="IPR051533">
    <property type="entry name" value="WaaL-like"/>
</dbReference>
<comment type="caution">
    <text evidence="7">The sequence shown here is derived from an EMBL/GenBank/DDBJ whole genome shotgun (WGS) entry which is preliminary data.</text>
</comment>
<keyword evidence="3 5" id="KW-1133">Transmembrane helix</keyword>
<proteinExistence type="predicted"/>
<comment type="subcellular location">
    <subcellularLocation>
        <location evidence="1">Membrane</location>
        <topology evidence="1">Multi-pass membrane protein</topology>
    </subcellularLocation>
</comment>
<name>A0A2M7XCZ6_9BACT</name>
<feature type="transmembrane region" description="Helical" evidence="5">
    <location>
        <begin position="172"/>
        <end position="193"/>
    </location>
</feature>
<dbReference type="Proteomes" id="UP000229385">
    <property type="component" value="Unassembled WGS sequence"/>
</dbReference>
<evidence type="ECO:0000313" key="7">
    <source>
        <dbReference type="EMBL" id="PJA45596.1"/>
    </source>
</evidence>
<reference evidence="8" key="1">
    <citation type="submission" date="2017-09" db="EMBL/GenBank/DDBJ databases">
        <title>Depth-based differentiation of microbial function through sediment-hosted aquifers and enrichment of novel symbionts in the deep terrestrial subsurface.</title>
        <authorList>
            <person name="Probst A.J."/>
            <person name="Ladd B."/>
            <person name="Jarett J.K."/>
            <person name="Geller-Mcgrath D.E."/>
            <person name="Sieber C.M.K."/>
            <person name="Emerson J.B."/>
            <person name="Anantharaman K."/>
            <person name="Thomas B.C."/>
            <person name="Malmstrom R."/>
            <person name="Stieglmeier M."/>
            <person name="Klingl A."/>
            <person name="Woyke T."/>
            <person name="Ryan C.M."/>
            <person name="Banfield J.F."/>
        </authorList>
    </citation>
    <scope>NUCLEOTIDE SEQUENCE [LARGE SCALE GENOMIC DNA]</scope>
</reference>
<feature type="transmembrane region" description="Helical" evidence="5">
    <location>
        <begin position="130"/>
        <end position="152"/>
    </location>
</feature>
<dbReference type="EMBL" id="PFWU01000029">
    <property type="protein sequence ID" value="PJA45596.1"/>
    <property type="molecule type" value="Genomic_DNA"/>
</dbReference>
<dbReference type="PANTHER" id="PTHR37422:SF23">
    <property type="entry name" value="TEICHURONIC ACID BIOSYNTHESIS PROTEIN TUAE"/>
    <property type="match status" value="1"/>
</dbReference>
<organism evidence="7 8">
    <name type="scientific">Candidatus Uhrbacteria bacterium CG_4_9_14_3_um_filter_50_9</name>
    <dbReference type="NCBI Taxonomy" id="1975035"/>
    <lineage>
        <taxon>Bacteria</taxon>
        <taxon>Candidatus Uhriibacteriota</taxon>
    </lineage>
</organism>
<feature type="transmembrane region" description="Helical" evidence="5">
    <location>
        <begin position="241"/>
        <end position="261"/>
    </location>
</feature>
<keyword evidence="2 5" id="KW-0812">Transmembrane</keyword>
<evidence type="ECO:0000313" key="8">
    <source>
        <dbReference type="Proteomes" id="UP000229385"/>
    </source>
</evidence>
<evidence type="ECO:0000256" key="2">
    <source>
        <dbReference type="ARBA" id="ARBA00022692"/>
    </source>
</evidence>
<gene>
    <name evidence="7" type="ORF">CO174_02255</name>
</gene>
<feature type="transmembrane region" description="Helical" evidence="5">
    <location>
        <begin position="42"/>
        <end position="61"/>
    </location>
</feature>